<feature type="compositionally biased region" description="Basic residues" evidence="1">
    <location>
        <begin position="123"/>
        <end position="133"/>
    </location>
</feature>
<dbReference type="AlphaFoldDB" id="A0A6J4L160"/>
<name>A0A6J4L160_9BACT</name>
<evidence type="ECO:0000256" key="1">
    <source>
        <dbReference type="SAM" id="MobiDB-lite"/>
    </source>
</evidence>
<feature type="compositionally biased region" description="Basic and acidic residues" evidence="1">
    <location>
        <begin position="89"/>
        <end position="101"/>
    </location>
</feature>
<proteinExistence type="predicted"/>
<dbReference type="EMBL" id="CADCTU010000415">
    <property type="protein sequence ID" value="CAA9316648.1"/>
    <property type="molecule type" value="Genomic_DNA"/>
</dbReference>
<feature type="compositionally biased region" description="Low complexity" evidence="1">
    <location>
        <begin position="56"/>
        <end position="68"/>
    </location>
</feature>
<feature type="compositionally biased region" description="Basic residues" evidence="1">
    <location>
        <begin position="43"/>
        <end position="55"/>
    </location>
</feature>
<feature type="non-terminal residue" evidence="2">
    <location>
        <position position="154"/>
    </location>
</feature>
<feature type="non-terminal residue" evidence="2">
    <location>
        <position position="1"/>
    </location>
</feature>
<gene>
    <name evidence="2" type="ORF">AVDCRST_MAG11-1812</name>
</gene>
<reference evidence="2" key="1">
    <citation type="submission" date="2020-02" db="EMBL/GenBank/DDBJ databases">
        <authorList>
            <person name="Meier V. D."/>
        </authorList>
    </citation>
    <scope>NUCLEOTIDE SEQUENCE</scope>
    <source>
        <strain evidence="2">AVDCRST_MAG11</strain>
    </source>
</reference>
<feature type="region of interest" description="Disordered" evidence="1">
    <location>
        <begin position="1"/>
        <end position="154"/>
    </location>
</feature>
<sequence>LRRVGERARGAGRVAGGPGARRPCGPGDGRRPDALAYAARDGRRARRRRAGRGARVHGAADPARAAPDQPLPEQRPGDEGQAAGARAGIGHDHLPAPEARGRAPQQHAEAALPRGDQEELRGVRRAGRPRRGREHGALSGCVERHPGERAEGVL</sequence>
<organism evidence="2">
    <name type="scientific">uncultured Gemmatimonadaceae bacterium</name>
    <dbReference type="NCBI Taxonomy" id="246130"/>
    <lineage>
        <taxon>Bacteria</taxon>
        <taxon>Pseudomonadati</taxon>
        <taxon>Gemmatimonadota</taxon>
        <taxon>Gemmatimonadia</taxon>
        <taxon>Gemmatimonadales</taxon>
        <taxon>Gemmatimonadaceae</taxon>
        <taxon>environmental samples</taxon>
    </lineage>
</organism>
<feature type="compositionally biased region" description="Basic and acidic residues" evidence="1">
    <location>
        <begin position="142"/>
        <end position="154"/>
    </location>
</feature>
<accession>A0A6J4L160</accession>
<protein>
    <submittedName>
        <fullName evidence="2">Uncharacterized protein</fullName>
    </submittedName>
</protein>
<evidence type="ECO:0000313" key="2">
    <source>
        <dbReference type="EMBL" id="CAA9316648.1"/>
    </source>
</evidence>